<evidence type="ECO:0000256" key="1">
    <source>
        <dbReference type="SAM" id="MobiDB-lite"/>
    </source>
</evidence>
<feature type="compositionally biased region" description="Basic and acidic residues" evidence="1">
    <location>
        <begin position="121"/>
        <end position="132"/>
    </location>
</feature>
<feature type="compositionally biased region" description="Low complexity" evidence="1">
    <location>
        <begin position="168"/>
        <end position="178"/>
    </location>
</feature>
<name>A0A4C1VJH9_EUMVA</name>
<reference evidence="2 3" key="1">
    <citation type="journal article" date="2019" name="Commun. Biol.">
        <title>The bagworm genome reveals a unique fibroin gene that provides high tensile strength.</title>
        <authorList>
            <person name="Kono N."/>
            <person name="Nakamura H."/>
            <person name="Ohtoshi R."/>
            <person name="Tomita M."/>
            <person name="Numata K."/>
            <person name="Arakawa K."/>
        </authorList>
    </citation>
    <scope>NUCLEOTIDE SEQUENCE [LARGE SCALE GENOMIC DNA]</scope>
</reference>
<keyword evidence="3" id="KW-1185">Reference proteome</keyword>
<feature type="region of interest" description="Disordered" evidence="1">
    <location>
        <begin position="239"/>
        <end position="259"/>
    </location>
</feature>
<gene>
    <name evidence="2" type="ORF">EVAR_22389_1</name>
</gene>
<evidence type="ECO:0000313" key="2">
    <source>
        <dbReference type="EMBL" id="GBP38740.1"/>
    </source>
</evidence>
<evidence type="ECO:0000313" key="3">
    <source>
        <dbReference type="Proteomes" id="UP000299102"/>
    </source>
</evidence>
<accession>A0A4C1VJH9</accession>
<dbReference type="EMBL" id="BGZK01000353">
    <property type="protein sequence ID" value="GBP38740.1"/>
    <property type="molecule type" value="Genomic_DNA"/>
</dbReference>
<protein>
    <submittedName>
        <fullName evidence="2">Uncharacterized protein</fullName>
    </submittedName>
</protein>
<feature type="region of interest" description="Disordered" evidence="1">
    <location>
        <begin position="121"/>
        <end position="205"/>
    </location>
</feature>
<feature type="compositionally biased region" description="Low complexity" evidence="1">
    <location>
        <begin position="133"/>
        <end position="149"/>
    </location>
</feature>
<dbReference type="AlphaFoldDB" id="A0A4C1VJH9"/>
<sequence>MGNSFHNLHFCSDVTVQSTVKLICLVSASVESWYSREQGNSMLNKSEKVLVKDTRGRADERAAEAAAAGAPSYRLRVRFLLGCLRLGKSRSGAYYEGCNERTEVNKERAIAHLCRCRRREARGARGAHREASRAPPRAASRGRASARPAPGTPWRRSRLTPHRITDGAAAAAAATRAPPQRRIRTRNRPGPAPPARPSPAVGRSPFADCSRANLLSVAAMPAPTTGAAVVPQLLTAAQPRGPGVAATSGPRPRRRGRGPTSAYARTLFVPSGTRELQSFSPESKPRTVDGKCRKPKVDVAVVSGPLSAHLWNIHLGGRSRFSRIMERISTNLQNKCPESSQ</sequence>
<organism evidence="2 3">
    <name type="scientific">Eumeta variegata</name>
    <name type="common">Bagworm moth</name>
    <name type="synonym">Eumeta japonica</name>
    <dbReference type="NCBI Taxonomy" id="151549"/>
    <lineage>
        <taxon>Eukaryota</taxon>
        <taxon>Metazoa</taxon>
        <taxon>Ecdysozoa</taxon>
        <taxon>Arthropoda</taxon>
        <taxon>Hexapoda</taxon>
        <taxon>Insecta</taxon>
        <taxon>Pterygota</taxon>
        <taxon>Neoptera</taxon>
        <taxon>Endopterygota</taxon>
        <taxon>Lepidoptera</taxon>
        <taxon>Glossata</taxon>
        <taxon>Ditrysia</taxon>
        <taxon>Tineoidea</taxon>
        <taxon>Psychidae</taxon>
        <taxon>Oiketicinae</taxon>
        <taxon>Eumeta</taxon>
    </lineage>
</organism>
<proteinExistence type="predicted"/>
<dbReference type="Proteomes" id="UP000299102">
    <property type="component" value="Unassembled WGS sequence"/>
</dbReference>
<comment type="caution">
    <text evidence="2">The sequence shown here is derived from an EMBL/GenBank/DDBJ whole genome shotgun (WGS) entry which is preliminary data.</text>
</comment>